<accession>A0A1I8C0W0</accession>
<dbReference type="GO" id="GO:0016887">
    <property type="term" value="F:ATP hydrolysis activity"/>
    <property type="evidence" value="ECO:0007669"/>
    <property type="project" value="InterPro"/>
</dbReference>
<feature type="domain" description="Dynein heavy chain region D6 P-loop" evidence="4">
    <location>
        <begin position="1729"/>
        <end position="1844"/>
    </location>
</feature>
<dbReference type="Pfam" id="PF12780">
    <property type="entry name" value="AAA_8"/>
    <property type="match status" value="1"/>
</dbReference>
<evidence type="ECO:0000259" key="5">
    <source>
        <dbReference type="Pfam" id="PF07728"/>
    </source>
</evidence>
<evidence type="ECO:0000259" key="10">
    <source>
        <dbReference type="Pfam" id="PF18199"/>
    </source>
</evidence>
<sequence length="2329" mass="263171">MNPKSMPRSRLLGNLEPDTREWTDGTLSQASRIATRDPGKPAWIVCDGDVDPEWIEALNSVLDDNRLLTLPSGERIQFGPNVNFIFECVDLSHASPATISRVGMILLSREDLPLKSVIDRFIVQYGNILPTQLPDWINKHLIPAVEWTFEHLNRDFTCSQVGILKNVLSLVRYIQTLNQFLVYVLRTLLPYIEFDSRNEFAERVVFNGIGLPDPKAPLNIFADSRSDILMAYGEDDGNILTTFDNLNILMSPRMQSARENLLKWLQLGINKTQQNINESEIYSFYPKFENILLLGPDGSGKEYLLKSCFEESGILQRTCLLTMHCGAQSNALHIEQLLLEHCVQVSGSGGSSGRVLKPKEHERLLLHLKSPNLSATDMYGTSQLIAFLEQALDYNGFYDKNLEWIGLENVQIILNVSTASGAERFPLPERFASKLRVLILDSPDEKELQSICAANLRPFFESKTSKGSTLSNKIEMIVSAMANTFIKLTKIFTPNEHFHYVFTTGDLSNWVCSLQRYDFDEADTDQLYQCLYFEALRIFSDRLTTTEHRLQLQNILNEQLPLRERSIIYAPTTGILTKENSKRGGKSMQRIAKSDYSSQLQRAINRLKADYDEAISLPISDTFMEICLALDRALTAPGGSVLLAGQSGIGSRAAIEIMCQMHQMKLCNLRVSSSYSLRQFNQDLRDAIQMACLDGEQVLLVIEDYQLLDESFLQHINSLIASGNVPGLYNSQQEVDSLLSRLRDSAMEEGFGGVGGTTGNLHDYFAFKVQQNVHVAMIMNTGHPKFATRILSNPSLYKRCNFVWQPNLSPETLKQIAELSLIQKKDDSDKNTQPPANWLLQSFVQLFQLAPAECQTPERFSIFVDNFHQLLSSKRSTIERRVNSLRGGVTKLTETRTAVAKLQKRAAKKSKQLAEKQAEADAALAEITKSMTNANEQKADMEGLKSATEAENLKIEEQKKLIDQQLSELKPLLREAREAVGSIKSESLSEVRSLRAPPEAIRDILQAVLLFMGILDVSWEAMRKFLAKSGVKEEIINFDARRISPDTAKRVSALVKSKATSFDPKNAKRASAGGVSKFFLIAPFSYRSLTYQTAAPLAAWVSANLQYALIVEKIAPLEQKKETLEKNLNAAEKQMAQLSKGLRTVDKRVDSLKSNFEVYMKEATEIKIGLEREQATLVVASTLVERLGDEYTRWQQQSKQLETELATIENCCLIASTEEVRTRTIQNWQSQFHQLPEGFDILRFLSTESEQLSWKQSGIPSNRLALENGAILFRSKQIPFVIDPSGTIASFLFNYFKEHKKAEGGCFLVKIELGVRFGKTLIVDELDNDIEPSLVPLLRREFKSIGTRLTVQLGEKQVDFNDKFRLFLCTRNEHNRLGEHIRGSLTEVNFSVTRSGLASQLLGLAIQIEQPELERNSAQLSSQMESLQVQLDQIEQILLEELAKSEGSLLENSSLLESLNQSKEKAEKVAKGIVESKRLRAEIDSKREAFRPFAERCAQLYFAIRPLNVIKSCYQYSVNDCIALFRKCFDTNGSDKRPTTVSEEGGKSHLERIYRRLRQKLFEYISLSLFKEDRLTFAMQYLHEEAVSGGSGHLFAPKEWELFTGVLQLPTENIGEQSGPQISWLSDYRDKRQAIELIRTHLPSLFQQMQINDQQAWAGFMKSTECENAYPPSINSRLSDFQRVLIIQALRPDRLHAGINRFASKVLGIESLTSQHLDLITIHKEEPSSRPILLLVSPGSSADPSAELIECAKQQQRKFHQMAFGQPGTESIVLQMLRQCLKDGDWLCLSNAHLSTPSLLGKLLVETSAIGQSKQNSGEFRLWLTAEPEEQLPGVFLQTCVKITYETPPGIKQNLEQNYFGQEMEIATKSLSHLKANFLLHWLHAVVQERRNFIPQAWLKFYEFSDADLRVAKNSLDTLFASNTSNSDPPLYWERFRGLMSNALYGGRIEAELDNRILLAFLLDVFNPSIIEGKDVNIELAPGVKMPNFGKHSEYIRWVETTLPVVDRSELLYLPRNIMLSWDLAQSTNVISKLRLLFTSKVETQRLQSTSGPTAIASRQQLADALNPLLGLWKKLNQQNPGLLHAAAEQKNQRPISAERGQKEISPSFGRRSGDDPLAEILYLELVFAFKLMQFVHTSLSALSRAIKGTQLPEKRIVEMAKELMHFQVPTAWDALWNGPSVPSQYLEILILKAKSTQLMLSSARKLNVSMDELILSTIWQNDQNNLSQPNDIPTLTLSHLRIQGALFDGKEIKPVTANTPPFTETPPLKIFWTKEEGEKTQNKEKLLFLPLFSDLNRLEMIFQISVPCPISMQNSWILAGVAFFLNQN</sequence>
<feature type="domain" description="ATPase dynein-related AAA" evidence="5">
    <location>
        <begin position="1"/>
        <end position="101"/>
    </location>
</feature>
<dbReference type="Gene3D" id="1.20.920.30">
    <property type="match status" value="1"/>
</dbReference>
<evidence type="ECO:0000259" key="6">
    <source>
        <dbReference type="Pfam" id="PF12777"/>
    </source>
</evidence>
<evidence type="ECO:0000259" key="8">
    <source>
        <dbReference type="Pfam" id="PF12781"/>
    </source>
</evidence>
<dbReference type="InterPro" id="IPR011704">
    <property type="entry name" value="ATPase_dyneun-rel_AAA"/>
</dbReference>
<dbReference type="Pfam" id="PF12781">
    <property type="entry name" value="AAA_9"/>
    <property type="match status" value="1"/>
</dbReference>
<dbReference type="GO" id="GO:0030286">
    <property type="term" value="C:dynein complex"/>
    <property type="evidence" value="ECO:0007669"/>
    <property type="project" value="InterPro"/>
</dbReference>
<dbReference type="SUPFAM" id="SSF52540">
    <property type="entry name" value="P-loop containing nucleoside triphosphate hydrolases"/>
    <property type="match status" value="2"/>
</dbReference>
<dbReference type="Gene3D" id="3.40.50.300">
    <property type="entry name" value="P-loop containing nucleotide triphosphate hydrolases"/>
    <property type="match status" value="4"/>
</dbReference>
<dbReference type="Gene3D" id="6.10.140.1060">
    <property type="match status" value="1"/>
</dbReference>
<dbReference type="InterPro" id="IPR024743">
    <property type="entry name" value="Dynein_HC_stalk"/>
</dbReference>
<evidence type="ECO:0000259" key="9">
    <source>
        <dbReference type="Pfam" id="PF18198"/>
    </source>
</evidence>
<dbReference type="WBParaSite" id="MhA1_Contig864.frz3.fgene2">
    <property type="protein sequence ID" value="MhA1_Contig864.frz3.fgene2"/>
    <property type="gene ID" value="MhA1_Contig864.frz3.fgene2"/>
</dbReference>
<dbReference type="InterPro" id="IPR004273">
    <property type="entry name" value="Dynein_heavy_D6_P-loop"/>
</dbReference>
<evidence type="ECO:0000259" key="4">
    <source>
        <dbReference type="Pfam" id="PF03028"/>
    </source>
</evidence>
<dbReference type="Pfam" id="PF21264">
    <property type="entry name" value="DYNC2H1_AAA_dom"/>
    <property type="match status" value="1"/>
</dbReference>
<dbReference type="Gene3D" id="1.10.8.720">
    <property type="entry name" value="Region D6 of dynein motor"/>
    <property type="match status" value="1"/>
</dbReference>
<dbReference type="GO" id="GO:0051959">
    <property type="term" value="F:dynein light intermediate chain binding"/>
    <property type="evidence" value="ECO:0007669"/>
    <property type="project" value="InterPro"/>
</dbReference>
<feature type="coiled-coil region" evidence="2">
    <location>
        <begin position="1114"/>
        <end position="1148"/>
    </location>
</feature>
<dbReference type="Pfam" id="PF18199">
    <property type="entry name" value="Dynein_C"/>
    <property type="match status" value="2"/>
</dbReference>
<dbReference type="InterPro" id="IPR042219">
    <property type="entry name" value="AAA_lid_11_sf"/>
</dbReference>
<dbReference type="InterPro" id="IPR026983">
    <property type="entry name" value="DHC"/>
</dbReference>
<dbReference type="InterPro" id="IPR041228">
    <property type="entry name" value="Dynein_C"/>
</dbReference>
<evidence type="ECO:0000259" key="7">
    <source>
        <dbReference type="Pfam" id="PF12780"/>
    </source>
</evidence>
<feature type="region of interest" description="Disordered" evidence="3">
    <location>
        <begin position="2090"/>
        <end position="2111"/>
    </location>
</feature>
<feature type="domain" description="Dynein heavy chain C-terminal" evidence="10">
    <location>
        <begin position="2040"/>
        <end position="2198"/>
    </location>
</feature>
<evidence type="ECO:0000256" key="1">
    <source>
        <dbReference type="ARBA" id="ARBA00008887"/>
    </source>
</evidence>
<evidence type="ECO:0000256" key="3">
    <source>
        <dbReference type="SAM" id="MobiDB-lite"/>
    </source>
</evidence>
<keyword evidence="13" id="KW-1185">Reference proteome</keyword>
<dbReference type="GO" id="GO:0008569">
    <property type="term" value="F:minus-end-directed microtubule motor activity"/>
    <property type="evidence" value="ECO:0007669"/>
    <property type="project" value="InterPro"/>
</dbReference>
<dbReference type="GO" id="GO:0007018">
    <property type="term" value="P:microtubule-based movement"/>
    <property type="evidence" value="ECO:0007669"/>
    <property type="project" value="InterPro"/>
</dbReference>
<comment type="similarity">
    <text evidence="1">Belongs to the dynein heavy chain family.</text>
</comment>
<dbReference type="Pfam" id="PF07728">
    <property type="entry name" value="AAA_5"/>
    <property type="match status" value="1"/>
</dbReference>
<name>A0A1I8C0W0_MELHA</name>
<feature type="domain" description="Dynein heavy chain C-terminal" evidence="10">
    <location>
        <begin position="2199"/>
        <end position="2326"/>
    </location>
</feature>
<feature type="coiled-coil region" evidence="2">
    <location>
        <begin position="899"/>
        <end position="951"/>
    </location>
</feature>
<dbReference type="InterPro" id="IPR043160">
    <property type="entry name" value="Dynein_C_barrel"/>
</dbReference>
<dbReference type="PANTHER" id="PTHR45703">
    <property type="entry name" value="DYNEIN HEAVY CHAIN"/>
    <property type="match status" value="1"/>
</dbReference>
<dbReference type="OMA" id="XPLVNEA"/>
<dbReference type="Gene3D" id="1.10.8.1220">
    <property type="match status" value="1"/>
</dbReference>
<feature type="domain" description="Dynein heavy chain coiled coil stalk" evidence="6">
    <location>
        <begin position="885"/>
        <end position="1207"/>
    </location>
</feature>
<evidence type="ECO:0000259" key="12">
    <source>
        <dbReference type="Pfam" id="PF22597"/>
    </source>
</evidence>
<evidence type="ECO:0000313" key="14">
    <source>
        <dbReference type="WBParaSite" id="MhA1_Contig864.frz3.fgene2"/>
    </source>
</evidence>
<dbReference type="PANTHER" id="PTHR45703:SF22">
    <property type="entry name" value="DYNEIN CYTOPLASMIC 2 HEAVY CHAIN 1"/>
    <property type="match status" value="1"/>
</dbReference>
<dbReference type="Pfam" id="PF03028">
    <property type="entry name" value="Dynein_heavy"/>
    <property type="match status" value="1"/>
</dbReference>
<dbReference type="Gene3D" id="1.20.1270.280">
    <property type="match status" value="1"/>
</dbReference>
<dbReference type="InterPro" id="IPR027417">
    <property type="entry name" value="P-loop_NTPase"/>
</dbReference>
<evidence type="ECO:0000256" key="2">
    <source>
        <dbReference type="SAM" id="Coils"/>
    </source>
</evidence>
<feature type="domain" description="Dynein 2 heavy chain 1 cytoplasmic ATPase lid" evidence="12">
    <location>
        <begin position="468"/>
        <end position="549"/>
    </location>
</feature>
<dbReference type="InterPro" id="IPR049400">
    <property type="entry name" value="DYNC2H1_AAA_dom"/>
</dbReference>
<dbReference type="InterPro" id="IPR035706">
    <property type="entry name" value="AAA_9"/>
</dbReference>
<dbReference type="Proteomes" id="UP000095281">
    <property type="component" value="Unplaced"/>
</dbReference>
<dbReference type="Gene3D" id="1.20.920.20">
    <property type="match status" value="1"/>
</dbReference>
<proteinExistence type="inferred from homology"/>
<feature type="domain" description="Dynein heavy chain AAA module D4" evidence="7">
    <location>
        <begin position="617"/>
        <end position="828"/>
    </location>
</feature>
<dbReference type="Pfam" id="PF12775">
    <property type="entry name" value="AAA_7"/>
    <property type="match status" value="1"/>
</dbReference>
<dbReference type="InterPro" id="IPR054354">
    <property type="entry name" value="DYNC2H1-like_lid"/>
</dbReference>
<evidence type="ECO:0000259" key="11">
    <source>
        <dbReference type="Pfam" id="PF21264"/>
    </source>
</evidence>
<organism evidence="13 14">
    <name type="scientific">Meloidogyne hapla</name>
    <name type="common">Root-knot nematode worm</name>
    <dbReference type="NCBI Taxonomy" id="6305"/>
    <lineage>
        <taxon>Eukaryota</taxon>
        <taxon>Metazoa</taxon>
        <taxon>Ecdysozoa</taxon>
        <taxon>Nematoda</taxon>
        <taxon>Chromadorea</taxon>
        <taxon>Rhabditida</taxon>
        <taxon>Tylenchina</taxon>
        <taxon>Tylenchomorpha</taxon>
        <taxon>Tylenchoidea</taxon>
        <taxon>Meloidogynidae</taxon>
        <taxon>Meloidogyninae</taxon>
        <taxon>Meloidogyne</taxon>
    </lineage>
</organism>
<reference evidence="14" key="1">
    <citation type="submission" date="2016-11" db="UniProtKB">
        <authorList>
            <consortium name="WormBaseParasite"/>
        </authorList>
    </citation>
    <scope>IDENTIFICATION</scope>
</reference>
<evidence type="ECO:0000313" key="13">
    <source>
        <dbReference type="Proteomes" id="UP000095281"/>
    </source>
</evidence>
<dbReference type="Gene3D" id="3.10.490.20">
    <property type="match status" value="1"/>
</dbReference>
<feature type="coiled-coil region" evidence="2">
    <location>
        <begin position="1410"/>
        <end position="1444"/>
    </location>
</feature>
<dbReference type="GO" id="GO:0045505">
    <property type="term" value="F:dynein intermediate chain binding"/>
    <property type="evidence" value="ECO:0007669"/>
    <property type="project" value="InterPro"/>
</dbReference>
<keyword evidence="2" id="KW-0175">Coiled coil</keyword>
<dbReference type="InterPro" id="IPR041658">
    <property type="entry name" value="AAA_lid_11"/>
</dbReference>
<dbReference type="Pfam" id="PF18198">
    <property type="entry name" value="AAA_lid_11"/>
    <property type="match status" value="1"/>
</dbReference>
<dbReference type="Pfam" id="PF12777">
    <property type="entry name" value="MT"/>
    <property type="match status" value="1"/>
</dbReference>
<dbReference type="Pfam" id="PF22597">
    <property type="entry name" value="DYN_lid"/>
    <property type="match status" value="1"/>
</dbReference>
<feature type="domain" description="Dynein heavy chain ATP-binding dynein motor region" evidence="8">
    <location>
        <begin position="1253"/>
        <end position="1469"/>
    </location>
</feature>
<dbReference type="GO" id="GO:0005524">
    <property type="term" value="F:ATP binding"/>
    <property type="evidence" value="ECO:0007669"/>
    <property type="project" value="InterPro"/>
</dbReference>
<protein>
    <submittedName>
        <fullName evidence="14">Dynein heavy chain</fullName>
    </submittedName>
</protein>
<feature type="domain" description="Dynein heavy chain AAA lid" evidence="9">
    <location>
        <begin position="1877"/>
        <end position="2017"/>
    </location>
</feature>
<dbReference type="InterPro" id="IPR024317">
    <property type="entry name" value="Dynein_heavy_chain_D4_dom"/>
</dbReference>
<feature type="domain" description="Cytoplasmic dynein 2 heavy chain 1 AAA+ ATPase" evidence="11">
    <location>
        <begin position="114"/>
        <end position="204"/>
    </location>
</feature>